<reference evidence="1 2" key="1">
    <citation type="journal article" date="2019" name="New Phytol.">
        <title>Comparative genomics reveals unique wood-decay strategies and fruiting body development in the Schizophyllaceae.</title>
        <authorList>
            <person name="Almasi E."/>
            <person name="Sahu N."/>
            <person name="Krizsan K."/>
            <person name="Balint B."/>
            <person name="Kovacs G.M."/>
            <person name="Kiss B."/>
            <person name="Cseklye J."/>
            <person name="Drula E."/>
            <person name="Henrissat B."/>
            <person name="Nagy I."/>
            <person name="Chovatia M."/>
            <person name="Adam C."/>
            <person name="LaButti K."/>
            <person name="Lipzen A."/>
            <person name="Riley R."/>
            <person name="Grigoriev I.V."/>
            <person name="Nagy L.G."/>
        </authorList>
    </citation>
    <scope>NUCLEOTIDE SEQUENCE [LARGE SCALE GENOMIC DNA]</scope>
    <source>
        <strain evidence="1 2">NL-1724</strain>
    </source>
</reference>
<proteinExistence type="predicted"/>
<gene>
    <name evidence="1" type="ORF">BD626DRAFT_474978</name>
</gene>
<comment type="caution">
    <text evidence="1">The sequence shown here is derived from an EMBL/GenBank/DDBJ whole genome shotgun (WGS) entry which is preliminary data.</text>
</comment>
<evidence type="ECO:0000313" key="1">
    <source>
        <dbReference type="EMBL" id="TRM69689.1"/>
    </source>
</evidence>
<dbReference type="AlphaFoldDB" id="A0A550CY27"/>
<protein>
    <submittedName>
        <fullName evidence="1">Uncharacterized protein</fullName>
    </submittedName>
</protein>
<organism evidence="1 2">
    <name type="scientific">Schizophyllum amplum</name>
    <dbReference type="NCBI Taxonomy" id="97359"/>
    <lineage>
        <taxon>Eukaryota</taxon>
        <taxon>Fungi</taxon>
        <taxon>Dikarya</taxon>
        <taxon>Basidiomycota</taxon>
        <taxon>Agaricomycotina</taxon>
        <taxon>Agaricomycetes</taxon>
        <taxon>Agaricomycetidae</taxon>
        <taxon>Agaricales</taxon>
        <taxon>Schizophyllaceae</taxon>
        <taxon>Schizophyllum</taxon>
    </lineage>
</organism>
<evidence type="ECO:0000313" key="2">
    <source>
        <dbReference type="Proteomes" id="UP000320762"/>
    </source>
</evidence>
<name>A0A550CY27_9AGAR</name>
<keyword evidence="2" id="KW-1185">Reference proteome</keyword>
<dbReference type="EMBL" id="VDMD01000001">
    <property type="protein sequence ID" value="TRM69689.1"/>
    <property type="molecule type" value="Genomic_DNA"/>
</dbReference>
<sequence length="76" mass="8900">MINRDPMHGMDCGRRREKGRLQQTALAERCLDVLMCHPEREDKGWRLQYLMRATAARGHEGEMHLARWGSSRSSDF</sequence>
<accession>A0A550CY27</accession>
<dbReference type="Proteomes" id="UP000320762">
    <property type="component" value="Unassembled WGS sequence"/>
</dbReference>